<dbReference type="PANTHER" id="PTHR12505">
    <property type="entry name" value="PHD FINGER TRANSCRIPTION FACTOR"/>
    <property type="match status" value="1"/>
</dbReference>
<keyword evidence="4" id="KW-1185">Reference proteome</keyword>
<dbReference type="Pfam" id="PF01426">
    <property type="entry name" value="BAH"/>
    <property type="match status" value="1"/>
</dbReference>
<evidence type="ECO:0000313" key="3">
    <source>
        <dbReference type="EMBL" id="CAF0972132.1"/>
    </source>
</evidence>
<feature type="domain" description="BAH" evidence="2">
    <location>
        <begin position="505"/>
        <end position="625"/>
    </location>
</feature>
<dbReference type="SMART" id="SM00439">
    <property type="entry name" value="BAH"/>
    <property type="match status" value="1"/>
</dbReference>
<gene>
    <name evidence="3" type="ORF">XAT740_LOCUS11722</name>
</gene>
<dbReference type="InterPro" id="IPR052429">
    <property type="entry name" value="BAH_domain_protein"/>
</dbReference>
<dbReference type="InterPro" id="IPR043151">
    <property type="entry name" value="BAH_sf"/>
</dbReference>
<dbReference type="Gene3D" id="2.30.30.490">
    <property type="match status" value="1"/>
</dbReference>
<evidence type="ECO:0000256" key="1">
    <source>
        <dbReference type="SAM" id="MobiDB-lite"/>
    </source>
</evidence>
<comment type="caution">
    <text evidence="3">The sequence shown here is derived from an EMBL/GenBank/DDBJ whole genome shotgun (WGS) entry which is preliminary data.</text>
</comment>
<feature type="region of interest" description="Disordered" evidence="1">
    <location>
        <begin position="442"/>
        <end position="477"/>
    </location>
</feature>
<dbReference type="PANTHER" id="PTHR12505:SF24">
    <property type="entry name" value="PROTEIN WINGED EYE"/>
    <property type="match status" value="1"/>
</dbReference>
<dbReference type="InterPro" id="IPR048924">
    <property type="entry name" value="BAHCC1-like_Tudor"/>
</dbReference>
<dbReference type="Pfam" id="PF21744">
    <property type="entry name" value="BAHCC1-like_Tudor"/>
    <property type="match status" value="1"/>
</dbReference>
<dbReference type="EMBL" id="CAJNOR010000649">
    <property type="protein sequence ID" value="CAF0972132.1"/>
    <property type="molecule type" value="Genomic_DNA"/>
</dbReference>
<feature type="compositionally biased region" description="Low complexity" evidence="1">
    <location>
        <begin position="443"/>
        <end position="470"/>
    </location>
</feature>
<dbReference type="Proteomes" id="UP000663828">
    <property type="component" value="Unassembled WGS sequence"/>
</dbReference>
<evidence type="ECO:0000313" key="4">
    <source>
        <dbReference type="Proteomes" id="UP000663828"/>
    </source>
</evidence>
<dbReference type="GO" id="GO:0003682">
    <property type="term" value="F:chromatin binding"/>
    <property type="evidence" value="ECO:0007669"/>
    <property type="project" value="InterPro"/>
</dbReference>
<name>A0A814EUI3_ADIRI</name>
<organism evidence="3 4">
    <name type="scientific">Adineta ricciae</name>
    <name type="common">Rotifer</name>
    <dbReference type="NCBI Taxonomy" id="249248"/>
    <lineage>
        <taxon>Eukaryota</taxon>
        <taxon>Metazoa</taxon>
        <taxon>Spiralia</taxon>
        <taxon>Gnathifera</taxon>
        <taxon>Rotifera</taxon>
        <taxon>Eurotatoria</taxon>
        <taxon>Bdelloidea</taxon>
        <taxon>Adinetida</taxon>
        <taxon>Adinetidae</taxon>
        <taxon>Adineta</taxon>
    </lineage>
</organism>
<dbReference type="AlphaFoldDB" id="A0A814EUI3"/>
<sequence length="627" mass="71503">MIPQIQQLLPLETNVSGSWLNTHFPSESLVTATNKLLSPPISITPTSICTDLSESDYQPVDLSSTALRKYSLSSPPLSNLNSESVDLIDSLMAPSNPEKQQFLSASRSVHKTSKQCSNFSIEHILSSSFRSPTYELLSIGCRHIPSIFSKTKLRHFSDHYLHRILHRRKRPKHGYVSSSSHDSQQPQGTLLQHIFDFYNDLVKRQNQIGKSENFCTIDALGQLAEIACKLDTRQTRSLLNENSLTSKNYDLLLGQCHRMIQQIDRKYQKKKILKRSYRNLRLTNEEKHFIQLDELSFLTPNQITPNLDILIPNDGFLYEATIQPVDNYDDLLLVRLHHERQTYLIPIHDLCRLACPKMIPKDFQSLSKGLRVCAFWSTSLRGLHPATIDKIPSEIDESSTVGLIFDDGDIGLIKLHEIRLLPDDYDIKGINLDEWRITSYQLPSTPSSRSSSSSRRTSRRVSSNVSNSTTGSVKRLRPVRTSPIKVPPWTLNVRNSTIRRHDNKETIRVGDCIVLHGIDTSLSYIGKVLGFYHNKSTEQDMVKIQWYYSPRETPKGVRKADLTGALYESTHIDENPIASIKYKGTIYKSYDDYVKATDYGKRRGEADFYLVGHYNPTSGTLKRYDGQ</sequence>
<dbReference type="PROSITE" id="PS51038">
    <property type="entry name" value="BAH"/>
    <property type="match status" value="1"/>
</dbReference>
<dbReference type="InterPro" id="IPR001025">
    <property type="entry name" value="BAH_dom"/>
</dbReference>
<protein>
    <recommendedName>
        <fullName evidence="2">BAH domain-containing protein</fullName>
    </recommendedName>
</protein>
<accession>A0A814EUI3</accession>
<reference evidence="3" key="1">
    <citation type="submission" date="2021-02" db="EMBL/GenBank/DDBJ databases">
        <authorList>
            <person name="Nowell W R."/>
        </authorList>
    </citation>
    <scope>NUCLEOTIDE SEQUENCE</scope>
</reference>
<proteinExistence type="predicted"/>
<evidence type="ECO:0000259" key="2">
    <source>
        <dbReference type="PROSITE" id="PS51038"/>
    </source>
</evidence>